<reference evidence="1 2" key="1">
    <citation type="journal article" date="2016" name="Nat. Commun.">
        <title>Thousands of microbial genomes shed light on interconnected biogeochemical processes in an aquifer system.</title>
        <authorList>
            <person name="Anantharaman K."/>
            <person name="Brown C.T."/>
            <person name="Hug L.A."/>
            <person name="Sharon I."/>
            <person name="Castelle C.J."/>
            <person name="Probst A.J."/>
            <person name="Thomas B.C."/>
            <person name="Singh A."/>
            <person name="Wilkins M.J."/>
            <person name="Karaoz U."/>
            <person name="Brodie E.L."/>
            <person name="Williams K.H."/>
            <person name="Hubbard S.S."/>
            <person name="Banfield J.F."/>
        </authorList>
    </citation>
    <scope>NUCLEOTIDE SEQUENCE [LARGE SCALE GENOMIC DNA]</scope>
</reference>
<protein>
    <submittedName>
        <fullName evidence="1">Uncharacterized protein</fullName>
    </submittedName>
</protein>
<dbReference type="EMBL" id="MFGO01000008">
    <property type="protein sequence ID" value="OGF41532.1"/>
    <property type="molecule type" value="Genomic_DNA"/>
</dbReference>
<sequence length="170" mass="19286">MKNNINFGREGVIDSSSEDLTEELEDNHGEIMEVEQTEDLNFKQEKEISNIVQKVAGLIEQQGFKISDGLISNEGKLEKMCKKMEAVHGINVSRKKIVIAALEQIYNEQGGVFPGNLQYKYVDLVAEDIEKEVKKGKDFIEIMKSKSKELRGKGISIDKELNQRLKNLRA</sequence>
<dbReference type="Proteomes" id="UP000177579">
    <property type="component" value="Unassembled WGS sequence"/>
</dbReference>
<evidence type="ECO:0000313" key="2">
    <source>
        <dbReference type="Proteomes" id="UP000177579"/>
    </source>
</evidence>
<dbReference type="AlphaFoldDB" id="A0A1F5TRC8"/>
<organism evidence="1 2">
    <name type="scientific">Candidatus Falkowbacteria bacterium RIFOXYD2_FULL_34_120</name>
    <dbReference type="NCBI Taxonomy" id="1798007"/>
    <lineage>
        <taxon>Bacteria</taxon>
        <taxon>Candidatus Falkowiibacteriota</taxon>
    </lineage>
</organism>
<gene>
    <name evidence="1" type="ORF">A2531_02465</name>
</gene>
<evidence type="ECO:0000313" key="1">
    <source>
        <dbReference type="EMBL" id="OGF41532.1"/>
    </source>
</evidence>
<proteinExistence type="predicted"/>
<accession>A0A1F5TRC8</accession>
<name>A0A1F5TRC8_9BACT</name>
<comment type="caution">
    <text evidence="1">The sequence shown here is derived from an EMBL/GenBank/DDBJ whole genome shotgun (WGS) entry which is preliminary data.</text>
</comment>